<dbReference type="Proteomes" id="UP000051373">
    <property type="component" value="Unassembled WGS sequence"/>
</dbReference>
<dbReference type="CDD" id="cd02980">
    <property type="entry name" value="TRX_Fd_family"/>
    <property type="match status" value="1"/>
</dbReference>
<protein>
    <recommendedName>
        <fullName evidence="3">NADP oxidoreductase</fullName>
    </recommendedName>
</protein>
<dbReference type="STRING" id="1703779.AMJ83_03375"/>
<organism evidence="1 2">
    <name type="scientific">candidate division WOR_3 bacterium SM23_42</name>
    <dbReference type="NCBI Taxonomy" id="1703779"/>
    <lineage>
        <taxon>Bacteria</taxon>
        <taxon>Bacteria division WOR-3</taxon>
    </lineage>
</organism>
<dbReference type="EMBL" id="LJUJ01000004">
    <property type="protein sequence ID" value="KPK64277.1"/>
    <property type="molecule type" value="Genomic_DNA"/>
</dbReference>
<evidence type="ECO:0000313" key="2">
    <source>
        <dbReference type="Proteomes" id="UP000051373"/>
    </source>
</evidence>
<accession>A0A0S8FUA2</accession>
<dbReference type="SUPFAM" id="SSF52833">
    <property type="entry name" value="Thioredoxin-like"/>
    <property type="match status" value="1"/>
</dbReference>
<name>A0A0S8FUA2_UNCW3</name>
<comment type="caution">
    <text evidence="1">The sequence shown here is derived from an EMBL/GenBank/DDBJ whole genome shotgun (WGS) entry which is preliminary data.</text>
</comment>
<evidence type="ECO:0008006" key="3">
    <source>
        <dbReference type="Google" id="ProtNLM"/>
    </source>
</evidence>
<gene>
    <name evidence="1" type="ORF">AMJ83_03375</name>
</gene>
<evidence type="ECO:0000313" key="1">
    <source>
        <dbReference type="EMBL" id="KPK64277.1"/>
    </source>
</evidence>
<sequence length="127" mass="13991">MKKLKIGDLEKIRDKVRRTAVLRQGKARAKVTVHMGTCGIAAGARDVLTGLLKDIRKKKLDDVIVTTSGCAGLCSREPMATVEITGKPPVKYVDLTPEKMRKILERHIVKGDIVNEYALAIGSERTH</sequence>
<dbReference type="Gene3D" id="3.40.30.10">
    <property type="entry name" value="Glutaredoxin"/>
    <property type="match status" value="1"/>
</dbReference>
<dbReference type="AlphaFoldDB" id="A0A0S8FUA2"/>
<proteinExistence type="predicted"/>
<reference evidence="1 2" key="1">
    <citation type="journal article" date="2015" name="Microbiome">
        <title>Genomic resolution of linkages in carbon, nitrogen, and sulfur cycling among widespread estuary sediment bacteria.</title>
        <authorList>
            <person name="Baker B.J."/>
            <person name="Lazar C.S."/>
            <person name="Teske A.P."/>
            <person name="Dick G.J."/>
        </authorList>
    </citation>
    <scope>NUCLEOTIDE SEQUENCE [LARGE SCALE GENOMIC DNA]</scope>
    <source>
        <strain evidence="1">SM23_42</strain>
    </source>
</reference>
<dbReference type="InterPro" id="IPR036249">
    <property type="entry name" value="Thioredoxin-like_sf"/>
</dbReference>